<organism evidence="1">
    <name type="scientific">Anguilla anguilla</name>
    <name type="common">European freshwater eel</name>
    <name type="synonym">Muraena anguilla</name>
    <dbReference type="NCBI Taxonomy" id="7936"/>
    <lineage>
        <taxon>Eukaryota</taxon>
        <taxon>Metazoa</taxon>
        <taxon>Chordata</taxon>
        <taxon>Craniata</taxon>
        <taxon>Vertebrata</taxon>
        <taxon>Euteleostomi</taxon>
        <taxon>Actinopterygii</taxon>
        <taxon>Neopterygii</taxon>
        <taxon>Teleostei</taxon>
        <taxon>Anguilliformes</taxon>
        <taxon>Anguillidae</taxon>
        <taxon>Anguilla</taxon>
    </lineage>
</organism>
<sequence length="13" mass="1551">MTRSLYIGYTNTM</sequence>
<protein>
    <submittedName>
        <fullName evidence="1">Uncharacterized protein</fullName>
    </submittedName>
</protein>
<reference evidence="1" key="1">
    <citation type="submission" date="2014-11" db="EMBL/GenBank/DDBJ databases">
        <authorList>
            <person name="Amaro Gonzalez C."/>
        </authorList>
    </citation>
    <scope>NUCLEOTIDE SEQUENCE</scope>
</reference>
<evidence type="ECO:0000313" key="1">
    <source>
        <dbReference type="EMBL" id="JAH80848.1"/>
    </source>
</evidence>
<reference evidence="1" key="2">
    <citation type="journal article" date="2015" name="Fish Shellfish Immunol.">
        <title>Early steps in the European eel (Anguilla anguilla)-Vibrio vulnificus interaction in the gills: Role of the RtxA13 toxin.</title>
        <authorList>
            <person name="Callol A."/>
            <person name="Pajuelo D."/>
            <person name="Ebbesson L."/>
            <person name="Teles M."/>
            <person name="MacKenzie S."/>
            <person name="Amaro C."/>
        </authorList>
    </citation>
    <scope>NUCLEOTIDE SEQUENCE</scope>
</reference>
<accession>A0A0E9VUB6</accession>
<proteinExistence type="predicted"/>
<name>A0A0E9VUB6_ANGAN</name>
<dbReference type="EMBL" id="GBXM01027729">
    <property type="protein sequence ID" value="JAH80848.1"/>
    <property type="molecule type" value="Transcribed_RNA"/>
</dbReference>